<dbReference type="Proteomes" id="UP000073816">
    <property type="component" value="Chromosome"/>
</dbReference>
<keyword evidence="2" id="KW-1185">Reference proteome</keyword>
<dbReference type="PATRIC" id="fig|1727163.4.peg.3057"/>
<accession>A0A142ERB4</accession>
<dbReference type="STRING" id="1727163.AO498_14550"/>
<evidence type="ECO:0000313" key="2">
    <source>
        <dbReference type="Proteomes" id="UP000073816"/>
    </source>
</evidence>
<dbReference type="AlphaFoldDB" id="A0A142ERB4"/>
<protein>
    <submittedName>
        <fullName evidence="1">Uncharacterized protein</fullName>
    </submittedName>
</protein>
<reference evidence="2" key="1">
    <citation type="submission" date="2015-09" db="EMBL/GenBank/DDBJ databases">
        <title>Complete sequence of Algoriphagus sp. M8-2.</title>
        <authorList>
            <person name="Shintani M."/>
        </authorList>
    </citation>
    <scope>NUCLEOTIDE SEQUENCE [LARGE SCALE GENOMIC DNA]</scope>
    <source>
        <strain evidence="2">M8-2</strain>
    </source>
</reference>
<evidence type="ECO:0000313" key="1">
    <source>
        <dbReference type="EMBL" id="AMQ57669.1"/>
    </source>
</evidence>
<dbReference type="RefSeq" id="WP_067549243.1">
    <property type="nucleotide sequence ID" value="NZ_CP012836.1"/>
</dbReference>
<reference evidence="1 2" key="2">
    <citation type="journal article" date="2016" name="Genome Announc.">
        <title>Complete Genome Sequence of Algoriphagus sp. Strain M8-2, Isolated from a Brackish Lake.</title>
        <authorList>
            <person name="Muraguchi Y."/>
            <person name="Kushimoto K."/>
            <person name="Ohtsubo Y."/>
            <person name="Suzuki T."/>
            <person name="Dohra H."/>
            <person name="Kimbara K."/>
            <person name="Shintani M."/>
        </authorList>
    </citation>
    <scope>NUCLEOTIDE SEQUENCE [LARGE SCALE GENOMIC DNA]</scope>
    <source>
        <strain evidence="1 2">M8-2</strain>
    </source>
</reference>
<dbReference type="EMBL" id="CP012836">
    <property type="protein sequence ID" value="AMQ57669.1"/>
    <property type="molecule type" value="Genomic_DNA"/>
</dbReference>
<dbReference type="OrthoDB" id="662693at2"/>
<proteinExistence type="predicted"/>
<sequence>MTKARFAFSLLVFILGYLMISSLGIAQERQKLFDSEEPLSLRMAVSIKALKAESNDSTYVDGEIQLETSPGNWEAFPFDMRTRGNFRLNECFYPPMRIRLKKKEAEGSVFQGNRNLKLVLPCSKTKNADSFIGKEYLAYKFYEQVTEYHFRTRLVRVKFTNLDDRKAEEVELLGFVIEDNDEVAERFDGKILKDKKIAPILMDDLPTLRHDFFQMMIGNTDWSTLFQHNQEVMLIGEKTVIPMAYDFDMTGLVNPPYAQVSTLVELESVKDRLYRGFCRNEPMMQAVRKEFLEKEEQFYTEIDNQKLYYSEAEAKAIRSYLKEFFDMLRSDRMFTEKILKSCRTVDGSVMK</sequence>
<gene>
    <name evidence="1" type="ORF">AO498_14550</name>
</gene>
<dbReference type="KEGG" id="alm:AO498_14550"/>
<name>A0A142ERB4_9BACT</name>
<organism evidence="1 2">
    <name type="scientific">Algoriphagus sanaruensis</name>
    <dbReference type="NCBI Taxonomy" id="1727163"/>
    <lineage>
        <taxon>Bacteria</taxon>
        <taxon>Pseudomonadati</taxon>
        <taxon>Bacteroidota</taxon>
        <taxon>Cytophagia</taxon>
        <taxon>Cytophagales</taxon>
        <taxon>Cyclobacteriaceae</taxon>
        <taxon>Algoriphagus</taxon>
    </lineage>
</organism>